<accession>A0A926ZLX0</accession>
<evidence type="ECO:0000313" key="1">
    <source>
        <dbReference type="EMBL" id="MBD2185496.1"/>
    </source>
</evidence>
<evidence type="ECO:0000313" key="2">
    <source>
        <dbReference type="Proteomes" id="UP000641646"/>
    </source>
</evidence>
<gene>
    <name evidence="1" type="primary">yidD</name>
    <name evidence="1" type="ORF">H6G03_31240</name>
</gene>
<reference evidence="1" key="2">
    <citation type="submission" date="2020-08" db="EMBL/GenBank/DDBJ databases">
        <authorList>
            <person name="Chen M."/>
            <person name="Teng W."/>
            <person name="Zhao L."/>
            <person name="Hu C."/>
            <person name="Zhou Y."/>
            <person name="Han B."/>
            <person name="Song L."/>
            <person name="Shu W."/>
        </authorList>
    </citation>
    <scope>NUCLEOTIDE SEQUENCE</scope>
    <source>
        <strain evidence="1">FACHB-1375</strain>
    </source>
</reference>
<sequence length="170" mass="18283">MNADWLDSGIRQIACASIAGYQKHISPRKGFSCAHRLLYGGESCSQYVKRTIAYKGLLAAIEASRQRFQACKEANRILSARIENSESEDEAKREQTKENNTHKQDRCLTDAGWSCVECGAEGINCDGLVPCDLPSCDLPDCSFCTSGIDCSAVDCGSGLDCGSACGSCSF</sequence>
<dbReference type="RefSeq" id="WP_190473868.1">
    <property type="nucleotide sequence ID" value="NZ_JACJPW010000124.1"/>
</dbReference>
<dbReference type="InterPro" id="IPR002696">
    <property type="entry name" value="Membr_insert_effic_factor_YidD"/>
</dbReference>
<protein>
    <submittedName>
        <fullName evidence="1">Membrane protein insertion efficiency factor YidD</fullName>
    </submittedName>
</protein>
<dbReference type="SMART" id="SM01234">
    <property type="entry name" value="Haemolytic"/>
    <property type="match status" value="1"/>
</dbReference>
<proteinExistence type="predicted"/>
<dbReference type="NCBIfam" id="TIGR00278">
    <property type="entry name" value="membrane protein insertion efficiency factor YidD"/>
    <property type="match status" value="1"/>
</dbReference>
<keyword evidence="2" id="KW-1185">Reference proteome</keyword>
<reference evidence="1" key="1">
    <citation type="journal article" date="2015" name="ISME J.">
        <title>Draft Genome Sequence of Streptomyces incarnatus NRRL8089, which Produces the Nucleoside Antibiotic Sinefungin.</title>
        <authorList>
            <person name="Oshima K."/>
            <person name="Hattori M."/>
            <person name="Shimizu H."/>
            <person name="Fukuda K."/>
            <person name="Nemoto M."/>
            <person name="Inagaki K."/>
            <person name="Tamura T."/>
        </authorList>
    </citation>
    <scope>NUCLEOTIDE SEQUENCE</scope>
    <source>
        <strain evidence="1">FACHB-1375</strain>
    </source>
</reference>
<name>A0A926ZLX0_9CYAN</name>
<organism evidence="1 2">
    <name type="scientific">Aerosakkonema funiforme FACHB-1375</name>
    <dbReference type="NCBI Taxonomy" id="2949571"/>
    <lineage>
        <taxon>Bacteria</taxon>
        <taxon>Bacillati</taxon>
        <taxon>Cyanobacteriota</taxon>
        <taxon>Cyanophyceae</taxon>
        <taxon>Oscillatoriophycideae</taxon>
        <taxon>Aerosakkonematales</taxon>
        <taxon>Aerosakkonemataceae</taxon>
        <taxon>Aerosakkonema</taxon>
    </lineage>
</organism>
<comment type="caution">
    <text evidence="1">The sequence shown here is derived from an EMBL/GenBank/DDBJ whole genome shotgun (WGS) entry which is preliminary data.</text>
</comment>
<dbReference type="EMBL" id="JACJPW010000124">
    <property type="protein sequence ID" value="MBD2185496.1"/>
    <property type="molecule type" value="Genomic_DNA"/>
</dbReference>
<dbReference type="AlphaFoldDB" id="A0A926ZLX0"/>
<dbReference type="Proteomes" id="UP000641646">
    <property type="component" value="Unassembled WGS sequence"/>
</dbReference>